<sequence>MLLFSAIGRAPPHNPTYGISSHWWSSPTNSGPLPVLVGPFPALVGPFSTLTPPALASHFSTSASMTPAVDDHFSTTDNPTAAPPPPPSINIHGNTYQVLKYELKAGITPNSALSFGSDPDPSAPSNSDSDLQTHSPRLEFILQYLMSVVVKFGCHGIRAENAVDSAEFGDTEEMIEDMETFLRKNFTLHDQDVLLEAFSDQLLIAAMFFTEFVLMLWAIWGFGKDGWSMEIVV</sequence>
<keyword evidence="4" id="KW-1185">Reference proteome</keyword>
<name>A0A5A7NW01_STRAF</name>
<feature type="compositionally biased region" description="Low complexity" evidence="1">
    <location>
        <begin position="117"/>
        <end position="130"/>
    </location>
</feature>
<feature type="transmembrane region" description="Helical" evidence="2">
    <location>
        <begin position="202"/>
        <end position="220"/>
    </location>
</feature>
<keyword evidence="2" id="KW-0812">Transmembrane</keyword>
<evidence type="ECO:0000313" key="3">
    <source>
        <dbReference type="EMBL" id="GER24622.1"/>
    </source>
</evidence>
<dbReference type="Proteomes" id="UP000325081">
    <property type="component" value="Unassembled WGS sequence"/>
</dbReference>
<gene>
    <name evidence="3" type="ORF">STAS_00164</name>
</gene>
<keyword evidence="2" id="KW-1133">Transmembrane helix</keyword>
<evidence type="ECO:0000313" key="4">
    <source>
        <dbReference type="Proteomes" id="UP000325081"/>
    </source>
</evidence>
<dbReference type="EMBL" id="BKCP01000001">
    <property type="protein sequence ID" value="GER24622.1"/>
    <property type="molecule type" value="Genomic_DNA"/>
</dbReference>
<keyword evidence="2" id="KW-0472">Membrane</keyword>
<evidence type="ECO:0000256" key="2">
    <source>
        <dbReference type="SAM" id="Phobius"/>
    </source>
</evidence>
<proteinExistence type="predicted"/>
<comment type="caution">
    <text evidence="3">The sequence shown here is derived from an EMBL/GenBank/DDBJ whole genome shotgun (WGS) entry which is preliminary data.</text>
</comment>
<evidence type="ECO:0000256" key="1">
    <source>
        <dbReference type="SAM" id="MobiDB-lite"/>
    </source>
</evidence>
<protein>
    <submittedName>
        <fullName evidence="3">SAUR-like auxin-responsive protein family</fullName>
    </submittedName>
</protein>
<organism evidence="3 4">
    <name type="scientific">Striga asiatica</name>
    <name type="common">Asiatic witchweed</name>
    <name type="synonym">Buchnera asiatica</name>
    <dbReference type="NCBI Taxonomy" id="4170"/>
    <lineage>
        <taxon>Eukaryota</taxon>
        <taxon>Viridiplantae</taxon>
        <taxon>Streptophyta</taxon>
        <taxon>Embryophyta</taxon>
        <taxon>Tracheophyta</taxon>
        <taxon>Spermatophyta</taxon>
        <taxon>Magnoliopsida</taxon>
        <taxon>eudicotyledons</taxon>
        <taxon>Gunneridae</taxon>
        <taxon>Pentapetalae</taxon>
        <taxon>asterids</taxon>
        <taxon>lamiids</taxon>
        <taxon>Lamiales</taxon>
        <taxon>Orobanchaceae</taxon>
        <taxon>Buchnereae</taxon>
        <taxon>Striga</taxon>
    </lineage>
</organism>
<dbReference type="AlphaFoldDB" id="A0A5A7NW01"/>
<reference evidence="4" key="1">
    <citation type="journal article" date="2019" name="Curr. Biol.">
        <title>Genome Sequence of Striga asiatica Provides Insight into the Evolution of Plant Parasitism.</title>
        <authorList>
            <person name="Yoshida S."/>
            <person name="Kim S."/>
            <person name="Wafula E.K."/>
            <person name="Tanskanen J."/>
            <person name="Kim Y.M."/>
            <person name="Honaas L."/>
            <person name="Yang Z."/>
            <person name="Spallek T."/>
            <person name="Conn C.E."/>
            <person name="Ichihashi Y."/>
            <person name="Cheong K."/>
            <person name="Cui S."/>
            <person name="Der J.P."/>
            <person name="Gundlach H."/>
            <person name="Jiao Y."/>
            <person name="Hori C."/>
            <person name="Ishida J.K."/>
            <person name="Kasahara H."/>
            <person name="Kiba T."/>
            <person name="Kim M.S."/>
            <person name="Koo N."/>
            <person name="Laohavisit A."/>
            <person name="Lee Y.H."/>
            <person name="Lumba S."/>
            <person name="McCourt P."/>
            <person name="Mortimer J.C."/>
            <person name="Mutuku J.M."/>
            <person name="Nomura T."/>
            <person name="Sasaki-Sekimoto Y."/>
            <person name="Seto Y."/>
            <person name="Wang Y."/>
            <person name="Wakatake T."/>
            <person name="Sakakibara H."/>
            <person name="Demura T."/>
            <person name="Yamaguchi S."/>
            <person name="Yoneyama K."/>
            <person name="Manabe R.I."/>
            <person name="Nelson D.C."/>
            <person name="Schulman A.H."/>
            <person name="Timko M.P."/>
            <person name="dePamphilis C.W."/>
            <person name="Choi D."/>
            <person name="Shirasu K."/>
        </authorList>
    </citation>
    <scope>NUCLEOTIDE SEQUENCE [LARGE SCALE GENOMIC DNA]</scope>
    <source>
        <strain evidence="4">cv. UVA1</strain>
    </source>
</reference>
<feature type="region of interest" description="Disordered" evidence="1">
    <location>
        <begin position="112"/>
        <end position="132"/>
    </location>
</feature>
<accession>A0A5A7NW01</accession>